<name>A0A8T2KNV4_ASTMX</name>
<dbReference type="GO" id="GO:0005576">
    <property type="term" value="C:extracellular region"/>
    <property type="evidence" value="ECO:0007669"/>
    <property type="project" value="UniProtKB-SubCell"/>
</dbReference>
<dbReference type="AlphaFoldDB" id="A0A8T2KNV4"/>
<sequence length="436" mass="48804">MWNNDGQRILDIAETHDFAVSNTFFKKRPSHLATCDYWMVQRQDLKMLMDTKVIPYDSVAPQHPRRKNSNVGQDRKEQLATALHTQAVNVDKPVEDKWTEMLETTEGANNIYRLAKAHHRAKQDVDMNQLSLLVPFINYTILFFPGQNLALRGKATQSDLVEYPYTGHGHAYNAIDGNTDPNYYHGSCSSTDWQQNPWWRVDLLDEYTITSIVITNRGDSCSELINGAEVHVGNSLINNGNSNLRVGVITSIPPGRSHTFTWDKGVSGRYVNVIIPGNKRMLILCEVEVYGYPTPHGQNAAVQGTATQSSLYGYFLASGAIDGNRNGPGSCSFTNYDLSPWWRVDLLKRHKVFSVSVTNSQDVYASRLKGAEIRIGDNLEDNGNNNPRCGVIESTGSPTVTFQCNGMEGRYVNVVISGRREYLTLCEVEVYGVPLI</sequence>
<proteinExistence type="inferred from homology"/>
<evidence type="ECO:0000313" key="12">
    <source>
        <dbReference type="Proteomes" id="UP000752171"/>
    </source>
</evidence>
<comment type="similarity">
    <text evidence="3">Belongs to the fucolectin family.</text>
</comment>
<dbReference type="Proteomes" id="UP000752171">
    <property type="component" value="Unassembled WGS sequence"/>
</dbReference>
<evidence type="ECO:0000313" key="11">
    <source>
        <dbReference type="EMBL" id="KAG9259555.1"/>
    </source>
</evidence>
<dbReference type="GO" id="GO:0001868">
    <property type="term" value="P:regulation of complement activation, lectin pathway"/>
    <property type="evidence" value="ECO:0007669"/>
    <property type="project" value="UniProtKB-ARBA"/>
</dbReference>
<keyword evidence="6" id="KW-0479">Metal-binding</keyword>
<dbReference type="InterPro" id="IPR008979">
    <property type="entry name" value="Galactose-bd-like_sf"/>
</dbReference>
<dbReference type="PANTHER" id="PTHR45713:SF8">
    <property type="entry name" value="SI:CH211-215K15.4"/>
    <property type="match status" value="1"/>
</dbReference>
<comment type="subunit">
    <text evidence="4">Homotrimer.</text>
</comment>
<dbReference type="Pfam" id="PF22633">
    <property type="entry name" value="F5_F8_type_C_2"/>
    <property type="match status" value="2"/>
</dbReference>
<evidence type="ECO:0000256" key="9">
    <source>
        <dbReference type="ARBA" id="ARBA00023157"/>
    </source>
</evidence>
<evidence type="ECO:0000256" key="2">
    <source>
        <dbReference type="ARBA" id="ARBA00004613"/>
    </source>
</evidence>
<dbReference type="Gene3D" id="2.60.120.260">
    <property type="entry name" value="Galactose-binding domain-like"/>
    <property type="match status" value="2"/>
</dbReference>
<evidence type="ECO:0000256" key="1">
    <source>
        <dbReference type="ARBA" id="ARBA00002219"/>
    </source>
</evidence>
<protein>
    <recommendedName>
        <fullName evidence="10">Fucolectin tachylectin-4 pentraxin-1 domain-containing protein</fullName>
    </recommendedName>
</protein>
<reference evidence="11 12" key="1">
    <citation type="submission" date="2021-07" db="EMBL/GenBank/DDBJ databases">
        <authorList>
            <person name="Imarazene B."/>
            <person name="Zahm M."/>
            <person name="Klopp C."/>
            <person name="Cabau C."/>
            <person name="Beille S."/>
            <person name="Jouanno E."/>
            <person name="Castinel A."/>
            <person name="Lluch J."/>
            <person name="Gil L."/>
            <person name="Kuchtly C."/>
            <person name="Lopez Roques C."/>
            <person name="Donnadieu C."/>
            <person name="Parrinello H."/>
            <person name="Journot L."/>
            <person name="Du K."/>
            <person name="Schartl M."/>
            <person name="Retaux S."/>
            <person name="Guiguen Y."/>
        </authorList>
    </citation>
    <scope>NUCLEOTIDE SEQUENCE [LARGE SCALE GENOMIC DNA]</scope>
    <source>
        <strain evidence="11">Pach_M1</strain>
        <tissue evidence="11">Testis</tissue>
    </source>
</reference>
<feature type="domain" description="Fucolectin tachylectin-4 pentraxin-1" evidence="10">
    <location>
        <begin position="297"/>
        <end position="436"/>
    </location>
</feature>
<dbReference type="EMBL" id="JAICCE010000026">
    <property type="protein sequence ID" value="KAG9259555.1"/>
    <property type="molecule type" value="Genomic_DNA"/>
</dbReference>
<feature type="domain" description="Fucolectin tachylectin-4 pentraxin-1" evidence="10">
    <location>
        <begin position="146"/>
        <end position="295"/>
    </location>
</feature>
<comment type="caution">
    <text evidence="11">The sequence shown here is derived from an EMBL/GenBank/DDBJ whole genome shotgun (WGS) entry which is preliminary data.</text>
</comment>
<evidence type="ECO:0000256" key="5">
    <source>
        <dbReference type="ARBA" id="ARBA00022525"/>
    </source>
</evidence>
<comment type="subcellular location">
    <subcellularLocation>
        <location evidence="2">Secreted</location>
    </subcellularLocation>
</comment>
<evidence type="ECO:0000256" key="7">
    <source>
        <dbReference type="ARBA" id="ARBA00022734"/>
    </source>
</evidence>
<dbReference type="SUPFAM" id="SSF49785">
    <property type="entry name" value="Galactose-binding domain-like"/>
    <property type="match status" value="2"/>
</dbReference>
<dbReference type="GO" id="GO:0010185">
    <property type="term" value="P:regulation of cellular defense response"/>
    <property type="evidence" value="ECO:0007669"/>
    <property type="project" value="UniProtKB-ARBA"/>
</dbReference>
<dbReference type="GO" id="GO:0042806">
    <property type="term" value="F:fucose binding"/>
    <property type="evidence" value="ECO:0007669"/>
    <property type="project" value="UniProtKB-ARBA"/>
</dbReference>
<dbReference type="GO" id="GO:0046872">
    <property type="term" value="F:metal ion binding"/>
    <property type="evidence" value="ECO:0007669"/>
    <property type="project" value="UniProtKB-KW"/>
</dbReference>
<dbReference type="PANTHER" id="PTHR45713">
    <property type="entry name" value="FTP DOMAIN-CONTAINING PROTEIN"/>
    <property type="match status" value="1"/>
</dbReference>
<evidence type="ECO:0000259" key="10">
    <source>
        <dbReference type="SMART" id="SM00607"/>
    </source>
</evidence>
<accession>A0A8T2KNV4</accession>
<keyword evidence="5" id="KW-0964">Secreted</keyword>
<keyword evidence="9" id="KW-1015">Disulfide bond</keyword>
<keyword evidence="7" id="KW-0430">Lectin</keyword>
<dbReference type="InterPro" id="IPR006585">
    <property type="entry name" value="FTP1"/>
</dbReference>
<evidence type="ECO:0000256" key="4">
    <source>
        <dbReference type="ARBA" id="ARBA00011233"/>
    </source>
</evidence>
<comment type="function">
    <text evidence="1">Acts as a defensive agent. Recognizes blood group fucosylated oligosaccharides including A, B, H and Lewis B-type antigens. Does not recognize Lewis A antigen and has low affinity for monovalent haptens.</text>
</comment>
<dbReference type="SMART" id="SM00607">
    <property type="entry name" value="FTP"/>
    <property type="match status" value="2"/>
</dbReference>
<keyword evidence="8" id="KW-0106">Calcium</keyword>
<evidence type="ECO:0000256" key="3">
    <source>
        <dbReference type="ARBA" id="ARBA00010147"/>
    </source>
</evidence>
<dbReference type="InterPro" id="IPR051941">
    <property type="entry name" value="BG_Antigen-Binding_Lectin"/>
</dbReference>
<evidence type="ECO:0000256" key="8">
    <source>
        <dbReference type="ARBA" id="ARBA00022837"/>
    </source>
</evidence>
<evidence type="ECO:0000256" key="6">
    <source>
        <dbReference type="ARBA" id="ARBA00022723"/>
    </source>
</evidence>
<organism evidence="11 12">
    <name type="scientific">Astyanax mexicanus</name>
    <name type="common">Blind cave fish</name>
    <name type="synonym">Astyanax fasciatus mexicanus</name>
    <dbReference type="NCBI Taxonomy" id="7994"/>
    <lineage>
        <taxon>Eukaryota</taxon>
        <taxon>Metazoa</taxon>
        <taxon>Chordata</taxon>
        <taxon>Craniata</taxon>
        <taxon>Vertebrata</taxon>
        <taxon>Euteleostomi</taxon>
        <taxon>Actinopterygii</taxon>
        <taxon>Neopterygii</taxon>
        <taxon>Teleostei</taxon>
        <taxon>Ostariophysi</taxon>
        <taxon>Characiformes</taxon>
        <taxon>Characoidei</taxon>
        <taxon>Acestrorhamphidae</taxon>
        <taxon>Acestrorhamphinae</taxon>
        <taxon>Astyanax</taxon>
    </lineage>
</organism>
<gene>
    <name evidence="11" type="ORF">AMEX_G27867</name>
</gene>